<dbReference type="Pfam" id="PF03454">
    <property type="entry name" value="MoeA_C"/>
    <property type="match status" value="1"/>
</dbReference>
<evidence type="ECO:0000256" key="7">
    <source>
        <dbReference type="ARBA" id="ARBA00022723"/>
    </source>
</evidence>
<dbReference type="InterPro" id="IPR038987">
    <property type="entry name" value="MoeA-like"/>
</dbReference>
<keyword evidence="9 11" id="KW-0501">Molybdenum cofactor biosynthesis</keyword>
<feature type="domain" description="MoaB/Mog" evidence="12">
    <location>
        <begin position="173"/>
        <end position="311"/>
    </location>
</feature>
<gene>
    <name evidence="13" type="primary">moeA</name>
    <name evidence="13" type="ORF">METESE_01210</name>
</gene>
<proteinExistence type="inferred from homology"/>
<keyword evidence="5 11" id="KW-0500">Molybdenum</keyword>
<dbReference type="CDD" id="cd00887">
    <property type="entry name" value="MoeA"/>
    <property type="match status" value="1"/>
</dbReference>
<comment type="pathway">
    <text evidence="3 11">Cofactor biosynthesis; molybdopterin biosynthesis.</text>
</comment>
<evidence type="ECO:0000256" key="6">
    <source>
        <dbReference type="ARBA" id="ARBA00022679"/>
    </source>
</evidence>
<dbReference type="GO" id="GO:0061599">
    <property type="term" value="F:molybdopterin molybdotransferase activity"/>
    <property type="evidence" value="ECO:0007669"/>
    <property type="project" value="UniProtKB-UniRule"/>
</dbReference>
<dbReference type="Proteomes" id="UP001228113">
    <property type="component" value="Chromosome"/>
</dbReference>
<dbReference type="NCBIfam" id="NF045515">
    <property type="entry name" value="Glp_gephyrin"/>
    <property type="match status" value="1"/>
</dbReference>
<evidence type="ECO:0000256" key="1">
    <source>
        <dbReference type="ARBA" id="ARBA00001946"/>
    </source>
</evidence>
<dbReference type="Gene3D" id="3.40.980.10">
    <property type="entry name" value="MoaB/Mog-like domain"/>
    <property type="match status" value="1"/>
</dbReference>
<keyword evidence="6 11" id="KW-0808">Transferase</keyword>
<dbReference type="EMBL" id="AP027081">
    <property type="protein sequence ID" value="BDU75163.1"/>
    <property type="molecule type" value="Genomic_DNA"/>
</dbReference>
<dbReference type="InterPro" id="IPR001453">
    <property type="entry name" value="MoaB/Mog_dom"/>
</dbReference>
<dbReference type="PANTHER" id="PTHR10192">
    <property type="entry name" value="MOLYBDOPTERIN BIOSYNTHESIS PROTEIN"/>
    <property type="match status" value="1"/>
</dbReference>
<dbReference type="SMART" id="SM00852">
    <property type="entry name" value="MoCF_biosynth"/>
    <property type="match status" value="1"/>
</dbReference>
<dbReference type="Gene3D" id="2.170.190.11">
    <property type="entry name" value="Molybdopterin biosynthesis moea protein, domain 3"/>
    <property type="match status" value="1"/>
</dbReference>
<keyword evidence="7 11" id="KW-0479">Metal-binding</keyword>
<dbReference type="NCBIfam" id="TIGR00177">
    <property type="entry name" value="molyb_syn"/>
    <property type="match status" value="1"/>
</dbReference>
<dbReference type="GO" id="GO:0046872">
    <property type="term" value="F:metal ion binding"/>
    <property type="evidence" value="ECO:0007669"/>
    <property type="project" value="UniProtKB-UniRule"/>
</dbReference>
<dbReference type="Pfam" id="PF00994">
    <property type="entry name" value="MoCF_biosynth"/>
    <property type="match status" value="1"/>
</dbReference>
<dbReference type="KEGG" id="msea:METESE_01210"/>
<dbReference type="SUPFAM" id="SSF63882">
    <property type="entry name" value="MoeA N-terminal region -like"/>
    <property type="match status" value="1"/>
</dbReference>
<evidence type="ECO:0000256" key="4">
    <source>
        <dbReference type="ARBA" id="ARBA00010763"/>
    </source>
</evidence>
<evidence type="ECO:0000313" key="13">
    <source>
        <dbReference type="EMBL" id="BDU75163.1"/>
    </source>
</evidence>
<evidence type="ECO:0000256" key="2">
    <source>
        <dbReference type="ARBA" id="ARBA00002901"/>
    </source>
</evidence>
<dbReference type="InterPro" id="IPR036688">
    <property type="entry name" value="MoeA_C_domain_IV_sf"/>
</dbReference>
<dbReference type="EC" id="2.10.1.1" evidence="11"/>
<evidence type="ECO:0000313" key="14">
    <source>
        <dbReference type="Proteomes" id="UP001228113"/>
    </source>
</evidence>
<comment type="cofactor">
    <cofactor evidence="1 11">
        <name>Mg(2+)</name>
        <dbReference type="ChEBI" id="CHEBI:18420"/>
    </cofactor>
</comment>
<dbReference type="RefSeq" id="WP_316410886.1">
    <property type="nucleotide sequence ID" value="NZ_AP027081.1"/>
</dbReference>
<comment type="catalytic activity">
    <reaction evidence="10">
        <text>adenylyl-molybdopterin + molybdate = Mo-molybdopterin + AMP + H(+)</text>
        <dbReference type="Rhea" id="RHEA:35047"/>
        <dbReference type="ChEBI" id="CHEBI:15378"/>
        <dbReference type="ChEBI" id="CHEBI:36264"/>
        <dbReference type="ChEBI" id="CHEBI:62727"/>
        <dbReference type="ChEBI" id="CHEBI:71302"/>
        <dbReference type="ChEBI" id="CHEBI:456215"/>
        <dbReference type="EC" id="2.10.1.1"/>
    </reaction>
</comment>
<accession>A0AA48H366</accession>
<evidence type="ECO:0000256" key="5">
    <source>
        <dbReference type="ARBA" id="ARBA00022505"/>
    </source>
</evidence>
<evidence type="ECO:0000256" key="3">
    <source>
        <dbReference type="ARBA" id="ARBA00005046"/>
    </source>
</evidence>
<dbReference type="Gene3D" id="2.40.340.10">
    <property type="entry name" value="MoeA, C-terminal, domain IV"/>
    <property type="match status" value="1"/>
</dbReference>
<dbReference type="InterPro" id="IPR005111">
    <property type="entry name" value="MoeA_C_domain_IV"/>
</dbReference>
<dbReference type="AlphaFoldDB" id="A0AA48H366"/>
<keyword evidence="8 11" id="KW-0460">Magnesium</keyword>
<sequence length="403" mass="42180">MLGYEEALQRVLAHAAPLPPRVLPLAEALGLAAAEDIHALEPVPPFRNAAMDGFAVRVEDAARGRLPVGGTLAAGMAHVPPLAPGTAVRIMTGAPVPPEADAVVPLEEAVAEGGEVTFLRPPRPGAHIRLPGEDIPEGGRVVPAGAVIRPAEAGVLAAIGRPTIPVRPRPRVAVLTTGNELVDAGTRPGPGQIRDANIHSLCAQVQAAGGVPLPFPRVEDTREAVAAALAAALEAADVVLTNGGISVGDFDYIKAVLEAEGAEQVFWRVAQKPGAPLGLWVLRGRPVFGIPGNPVAAMLMFEAYVRPALRSLMGYPHLHRPERTGTMAALWKRSGDPRRTEFLRVIAERSPEGLRVRLAGPQGSGILSSLVRANAIALVPEGLTSLTPGDPVRLQMLDEPEDH</sequence>
<dbReference type="SUPFAM" id="SSF53218">
    <property type="entry name" value="Molybdenum cofactor biosynthesis proteins"/>
    <property type="match status" value="1"/>
</dbReference>
<dbReference type="GO" id="GO:0006777">
    <property type="term" value="P:Mo-molybdopterin cofactor biosynthetic process"/>
    <property type="evidence" value="ECO:0007669"/>
    <property type="project" value="UniProtKB-UniRule"/>
</dbReference>
<dbReference type="GO" id="GO:0005829">
    <property type="term" value="C:cytosol"/>
    <property type="evidence" value="ECO:0007669"/>
    <property type="project" value="TreeGrafter"/>
</dbReference>
<organism evidence="13 14">
    <name type="scientific">Mesoterricola sediminis</name>
    <dbReference type="NCBI Taxonomy" id="2927980"/>
    <lineage>
        <taxon>Bacteria</taxon>
        <taxon>Pseudomonadati</taxon>
        <taxon>Acidobacteriota</taxon>
        <taxon>Holophagae</taxon>
        <taxon>Holophagales</taxon>
        <taxon>Holophagaceae</taxon>
        <taxon>Mesoterricola</taxon>
    </lineage>
</organism>
<dbReference type="FunFam" id="3.40.980.10:FF:000004">
    <property type="entry name" value="Molybdopterin molybdenumtransferase"/>
    <property type="match status" value="1"/>
</dbReference>
<evidence type="ECO:0000256" key="10">
    <source>
        <dbReference type="ARBA" id="ARBA00047317"/>
    </source>
</evidence>
<comment type="function">
    <text evidence="2 11">Catalyzes the insertion of molybdate into adenylated molybdopterin with the concomitant release of AMP.</text>
</comment>
<dbReference type="InterPro" id="IPR036135">
    <property type="entry name" value="MoeA_linker/N_sf"/>
</dbReference>
<dbReference type="InterPro" id="IPR036425">
    <property type="entry name" value="MoaB/Mog-like_dom_sf"/>
</dbReference>
<protein>
    <recommendedName>
        <fullName evidence="11">Molybdopterin molybdenumtransferase</fullName>
        <ecNumber evidence="11">2.10.1.1</ecNumber>
    </recommendedName>
</protein>
<reference evidence="13" key="1">
    <citation type="journal article" date="2023" name="Int. J. Syst. Evol. Microbiol.">
        <title>Mesoterricola silvestris gen. nov., sp. nov., Mesoterricola sediminis sp. nov., Geothrix oryzae sp. nov., Geothrix edaphica sp. nov., Geothrix rubra sp. nov., and Geothrix limicola sp. nov., six novel members of Acidobacteriota isolated from soils.</title>
        <authorList>
            <person name="Itoh H."/>
            <person name="Sugisawa Y."/>
            <person name="Mise K."/>
            <person name="Xu Z."/>
            <person name="Kuniyasu M."/>
            <person name="Ushijima N."/>
            <person name="Kawano K."/>
            <person name="Kobayashi E."/>
            <person name="Shiratori Y."/>
            <person name="Masuda Y."/>
            <person name="Senoo K."/>
        </authorList>
    </citation>
    <scope>NUCLEOTIDE SEQUENCE</scope>
    <source>
        <strain evidence="13">W786</strain>
    </source>
</reference>
<dbReference type="InterPro" id="IPR005110">
    <property type="entry name" value="MoeA_linker/N"/>
</dbReference>
<dbReference type="Pfam" id="PF03453">
    <property type="entry name" value="MoeA_N"/>
    <property type="match status" value="1"/>
</dbReference>
<evidence type="ECO:0000256" key="11">
    <source>
        <dbReference type="RuleBase" id="RU365090"/>
    </source>
</evidence>
<evidence type="ECO:0000256" key="8">
    <source>
        <dbReference type="ARBA" id="ARBA00022842"/>
    </source>
</evidence>
<evidence type="ECO:0000259" key="12">
    <source>
        <dbReference type="SMART" id="SM00852"/>
    </source>
</evidence>
<dbReference type="PANTHER" id="PTHR10192:SF5">
    <property type="entry name" value="GEPHYRIN"/>
    <property type="match status" value="1"/>
</dbReference>
<evidence type="ECO:0000256" key="9">
    <source>
        <dbReference type="ARBA" id="ARBA00023150"/>
    </source>
</evidence>
<dbReference type="Gene3D" id="3.90.105.10">
    <property type="entry name" value="Molybdopterin biosynthesis moea protein, domain 2"/>
    <property type="match status" value="1"/>
</dbReference>
<dbReference type="SUPFAM" id="SSF63867">
    <property type="entry name" value="MoeA C-terminal domain-like"/>
    <property type="match status" value="1"/>
</dbReference>
<name>A0AA48H366_9BACT</name>
<comment type="similarity">
    <text evidence="4 11">Belongs to the MoeA family.</text>
</comment>
<keyword evidence="14" id="KW-1185">Reference proteome</keyword>